<organism evidence="2 3">
    <name type="scientific">Alteribacter keqinensis</name>
    <dbReference type="NCBI Taxonomy" id="2483800"/>
    <lineage>
        <taxon>Bacteria</taxon>
        <taxon>Bacillati</taxon>
        <taxon>Bacillota</taxon>
        <taxon>Bacilli</taxon>
        <taxon>Bacillales</taxon>
        <taxon>Bacillaceae</taxon>
        <taxon>Alteribacter</taxon>
    </lineage>
</organism>
<dbReference type="Proteomes" id="UP000278746">
    <property type="component" value="Unassembled WGS sequence"/>
</dbReference>
<dbReference type="GO" id="GO:0016747">
    <property type="term" value="F:acyltransferase activity, transferring groups other than amino-acyl groups"/>
    <property type="evidence" value="ECO:0007669"/>
    <property type="project" value="InterPro"/>
</dbReference>
<dbReference type="AlphaFoldDB" id="A0A3M7U194"/>
<dbReference type="PROSITE" id="PS51186">
    <property type="entry name" value="GNAT"/>
    <property type="match status" value="1"/>
</dbReference>
<dbReference type="PANTHER" id="PTHR43415:SF4">
    <property type="entry name" value="N-ACETYLTRANSFERASE DOMAIN-CONTAINING PROTEIN"/>
    <property type="match status" value="1"/>
</dbReference>
<dbReference type="InterPro" id="IPR016181">
    <property type="entry name" value="Acyl_CoA_acyltransferase"/>
</dbReference>
<gene>
    <name evidence="2" type="ORF">EBO34_11145</name>
</gene>
<keyword evidence="3" id="KW-1185">Reference proteome</keyword>
<reference evidence="2 3" key="1">
    <citation type="submission" date="2018-10" db="EMBL/GenBank/DDBJ databases">
        <title>Bacillus Keqinensis sp. nov., a moderately halophilic bacterium isolated from a saline-alkaline lake.</title>
        <authorList>
            <person name="Wang H."/>
        </authorList>
    </citation>
    <scope>NUCLEOTIDE SEQUENCE [LARGE SCALE GENOMIC DNA]</scope>
    <source>
        <strain evidence="2 3">KQ-3</strain>
    </source>
</reference>
<dbReference type="InterPro" id="IPR000182">
    <property type="entry name" value="GNAT_dom"/>
</dbReference>
<dbReference type="Pfam" id="PF13302">
    <property type="entry name" value="Acetyltransf_3"/>
    <property type="match status" value="1"/>
</dbReference>
<dbReference type="OrthoDB" id="9795206at2"/>
<dbReference type="SUPFAM" id="SSF55729">
    <property type="entry name" value="Acyl-CoA N-acyltransferases (Nat)"/>
    <property type="match status" value="1"/>
</dbReference>
<feature type="domain" description="N-acetyltransferase" evidence="1">
    <location>
        <begin position="8"/>
        <end position="165"/>
    </location>
</feature>
<comment type="caution">
    <text evidence="2">The sequence shown here is derived from an EMBL/GenBank/DDBJ whole genome shotgun (WGS) entry which is preliminary data.</text>
</comment>
<protein>
    <submittedName>
        <fullName evidence="2">N-acetyltransferase</fullName>
    </submittedName>
</protein>
<dbReference type="PANTHER" id="PTHR43415">
    <property type="entry name" value="SPERMIDINE N(1)-ACETYLTRANSFERASE"/>
    <property type="match status" value="1"/>
</dbReference>
<evidence type="ECO:0000313" key="3">
    <source>
        <dbReference type="Proteomes" id="UP000278746"/>
    </source>
</evidence>
<dbReference type="RefSeq" id="WP_122898248.1">
    <property type="nucleotide sequence ID" value="NZ_RHIB01000001.1"/>
</dbReference>
<name>A0A3M7U194_9BACI</name>
<dbReference type="Gene3D" id="3.40.630.30">
    <property type="match status" value="1"/>
</dbReference>
<dbReference type="EMBL" id="RHIB01000001">
    <property type="protein sequence ID" value="RNA70445.1"/>
    <property type="molecule type" value="Genomic_DNA"/>
</dbReference>
<proteinExistence type="predicted"/>
<evidence type="ECO:0000313" key="2">
    <source>
        <dbReference type="EMBL" id="RNA70445.1"/>
    </source>
</evidence>
<dbReference type="CDD" id="cd04301">
    <property type="entry name" value="NAT_SF"/>
    <property type="match status" value="1"/>
</dbReference>
<keyword evidence="2" id="KW-0808">Transferase</keyword>
<accession>A0A3M7U194</accession>
<sequence length="187" mass="22297">MKIKGEQVTLRSVRATDILPLWEMMYGVKDPEWKKWDAPYFPFERPDYHSFERQQLQRVGMENNRLVIDSAGEPIGDVMYYWEHKPSKWLETGIAVYNPKYWNRGLGTEALALWIEHLFSTISLPRVGFTTWSGNPRIIRVGEKIGMKLEGRLRKVRYYNGKYYDSIRMGVLREEWADIRKKLFCLR</sequence>
<evidence type="ECO:0000259" key="1">
    <source>
        <dbReference type="PROSITE" id="PS51186"/>
    </source>
</evidence>